<evidence type="ECO:0000313" key="3">
    <source>
        <dbReference type="Proteomes" id="UP001589891"/>
    </source>
</evidence>
<accession>A0ABV6SLF7</accession>
<evidence type="ECO:0000256" key="1">
    <source>
        <dbReference type="SAM" id="MobiDB-lite"/>
    </source>
</evidence>
<comment type="caution">
    <text evidence="2">The sequence shown here is derived from an EMBL/GenBank/DDBJ whole genome shotgun (WGS) entry which is preliminary data.</text>
</comment>
<evidence type="ECO:0008006" key="4">
    <source>
        <dbReference type="Google" id="ProtNLM"/>
    </source>
</evidence>
<dbReference type="RefSeq" id="WP_376946351.1">
    <property type="nucleotide sequence ID" value="NZ_CP171449.1"/>
</dbReference>
<dbReference type="Proteomes" id="UP001589891">
    <property type="component" value="Unassembled WGS sequence"/>
</dbReference>
<gene>
    <name evidence="2" type="ORF">ACFFGX_12695</name>
</gene>
<feature type="compositionally biased region" description="Basic and acidic residues" evidence="1">
    <location>
        <begin position="48"/>
        <end position="57"/>
    </location>
</feature>
<protein>
    <recommendedName>
        <fullName evidence="4">Transposase</fullName>
    </recommendedName>
</protein>
<feature type="region of interest" description="Disordered" evidence="1">
    <location>
        <begin position="1"/>
        <end position="58"/>
    </location>
</feature>
<keyword evidence="3" id="KW-1185">Reference proteome</keyword>
<reference evidence="2 3" key="1">
    <citation type="submission" date="2024-09" db="EMBL/GenBank/DDBJ databases">
        <authorList>
            <person name="Sun Q."/>
            <person name="Mori K."/>
        </authorList>
    </citation>
    <scope>NUCLEOTIDE SEQUENCE [LARGE SCALE GENOMIC DNA]</scope>
    <source>
        <strain evidence="2 3">NCAIM B.01794</strain>
    </source>
</reference>
<proteinExistence type="predicted"/>
<dbReference type="EMBL" id="JBHLSS010000077">
    <property type="protein sequence ID" value="MFC0710375.1"/>
    <property type="molecule type" value="Genomic_DNA"/>
</dbReference>
<sequence length="81" mass="9141">MRFPDERPERRRRVGQQEIRGMQAGPWKTAPAFSSASAIDGKGLRPFPSHESEEPRTLLEASAEAVFFAEVDPFAGRNRQQ</sequence>
<evidence type="ECO:0000313" key="2">
    <source>
        <dbReference type="EMBL" id="MFC0710375.1"/>
    </source>
</evidence>
<organism evidence="2 3">
    <name type="scientific">Azorhizophilus paspali</name>
    <name type="common">Azotobacter paspali</name>
    <dbReference type="NCBI Taxonomy" id="69963"/>
    <lineage>
        <taxon>Bacteria</taxon>
        <taxon>Pseudomonadati</taxon>
        <taxon>Pseudomonadota</taxon>
        <taxon>Gammaproteobacteria</taxon>
        <taxon>Pseudomonadales</taxon>
        <taxon>Pseudomonadaceae</taxon>
        <taxon>Azorhizophilus</taxon>
    </lineage>
</organism>
<name>A0ABV6SLF7_AZOPA</name>